<dbReference type="InterPro" id="IPR000909">
    <property type="entry name" value="PLipase_C_PInositol-sp_X_dom"/>
</dbReference>
<evidence type="ECO:0000256" key="4">
    <source>
        <dbReference type="ARBA" id="ARBA00030474"/>
    </source>
</evidence>
<protein>
    <recommendedName>
        <fullName evidence="3">1-phosphatidylinositol phosphodiesterase</fullName>
        <ecNumber evidence="2">4.6.1.13</ecNumber>
    </recommendedName>
    <alternativeName>
        <fullName evidence="4">Phosphatidylinositol diacylglycerol-lyase</fullName>
    </alternativeName>
    <alternativeName>
        <fullName evidence="5">Phosphatidylinositol-specific phospholipase C</fullName>
    </alternativeName>
</protein>
<dbReference type="PANTHER" id="PTHR13593:SF113">
    <property type="entry name" value="SI:DKEY-266F7.9"/>
    <property type="match status" value="1"/>
</dbReference>
<dbReference type="Gene3D" id="3.20.20.190">
    <property type="entry name" value="Phosphatidylinositol (PI) phosphodiesterase"/>
    <property type="match status" value="1"/>
</dbReference>
<gene>
    <name evidence="8" type="ORF">J2S43_000289</name>
</gene>
<sequence length="336" mass="35696">MVRRILTLGVTAVLAATGTLVLQSPASAADASYRTLRSTSNPDWMAAVPDGASVAAMSIPGTHETLSIHGGTWTQTQENHGDSGATLAAQLDAGIRVIDVRARVNGGNTFTIHHGATYQNANFDDVLTVLGTFLGAHPGETVIMRFKHECTGQTGSCTDASGQLAFPDIFDRYRDARPGLFWTPSVTRSAAAATPALATVRGKVVLAVMHGPFGGRYHQYGLSQFTAEWGDGSSTYVQDEYTVPNVGAIATKRDQVRRHLDRTHVGDRTKMYVNFTSGASVFATPDAVAGGAWGVQGVNPFLLGYLREDRVDRAGMVLMDFPGGGLISEIIALNRG</sequence>
<dbReference type="SMART" id="SM00148">
    <property type="entry name" value="PLCXc"/>
    <property type="match status" value="1"/>
</dbReference>
<dbReference type="SUPFAM" id="SSF51695">
    <property type="entry name" value="PLC-like phosphodiesterases"/>
    <property type="match status" value="1"/>
</dbReference>
<organism evidence="8 9">
    <name type="scientific">Catenuloplanes nepalensis</name>
    <dbReference type="NCBI Taxonomy" id="587533"/>
    <lineage>
        <taxon>Bacteria</taxon>
        <taxon>Bacillati</taxon>
        <taxon>Actinomycetota</taxon>
        <taxon>Actinomycetes</taxon>
        <taxon>Micromonosporales</taxon>
        <taxon>Micromonosporaceae</taxon>
        <taxon>Catenuloplanes</taxon>
    </lineage>
</organism>
<evidence type="ECO:0000256" key="6">
    <source>
        <dbReference type="SAM" id="SignalP"/>
    </source>
</evidence>
<dbReference type="InterPro" id="IPR017946">
    <property type="entry name" value="PLC-like_Pdiesterase_TIM-brl"/>
</dbReference>
<dbReference type="PROSITE" id="PS50007">
    <property type="entry name" value="PIPLC_X_DOMAIN"/>
    <property type="match status" value="1"/>
</dbReference>
<dbReference type="CDD" id="cd08586">
    <property type="entry name" value="PI-PLCc_BcPLC_like"/>
    <property type="match status" value="1"/>
</dbReference>
<dbReference type="EMBL" id="JAUSRA010000001">
    <property type="protein sequence ID" value="MDP9791777.1"/>
    <property type="molecule type" value="Genomic_DNA"/>
</dbReference>
<feature type="signal peptide" evidence="6">
    <location>
        <begin position="1"/>
        <end position="28"/>
    </location>
</feature>
<keyword evidence="9" id="KW-1185">Reference proteome</keyword>
<accession>A0ABT9MK35</accession>
<evidence type="ECO:0000313" key="9">
    <source>
        <dbReference type="Proteomes" id="UP001240984"/>
    </source>
</evidence>
<dbReference type="PANTHER" id="PTHR13593">
    <property type="match status" value="1"/>
</dbReference>
<dbReference type="Proteomes" id="UP001240984">
    <property type="component" value="Unassembled WGS sequence"/>
</dbReference>
<evidence type="ECO:0000256" key="2">
    <source>
        <dbReference type="ARBA" id="ARBA00012581"/>
    </source>
</evidence>
<proteinExistence type="predicted"/>
<keyword evidence="8" id="KW-0456">Lyase</keyword>
<evidence type="ECO:0000256" key="3">
    <source>
        <dbReference type="ARBA" id="ARBA00019758"/>
    </source>
</evidence>
<dbReference type="InterPro" id="IPR051057">
    <property type="entry name" value="PI-PLC_domain"/>
</dbReference>
<feature type="domain" description="Phosphatidylinositol-specific phospholipase C X" evidence="7">
    <location>
        <begin position="50"/>
        <end position="209"/>
    </location>
</feature>
<evidence type="ECO:0000256" key="1">
    <source>
        <dbReference type="ARBA" id="ARBA00001316"/>
    </source>
</evidence>
<dbReference type="RefSeq" id="WP_306826701.1">
    <property type="nucleotide sequence ID" value="NZ_JAUSRA010000001.1"/>
</dbReference>
<comment type="catalytic activity">
    <reaction evidence="1">
        <text>a 1,2-diacyl-sn-glycero-3-phospho-(1D-myo-inositol) = 1D-myo-inositol 1,2-cyclic phosphate + a 1,2-diacyl-sn-glycerol</text>
        <dbReference type="Rhea" id="RHEA:17093"/>
        <dbReference type="ChEBI" id="CHEBI:17815"/>
        <dbReference type="ChEBI" id="CHEBI:57880"/>
        <dbReference type="ChEBI" id="CHEBI:58484"/>
        <dbReference type="EC" id="4.6.1.13"/>
    </reaction>
</comment>
<comment type="caution">
    <text evidence="8">The sequence shown here is derived from an EMBL/GenBank/DDBJ whole genome shotgun (WGS) entry which is preliminary data.</text>
</comment>
<keyword evidence="6" id="KW-0732">Signal</keyword>
<dbReference type="Pfam" id="PF00388">
    <property type="entry name" value="PI-PLC-X"/>
    <property type="match status" value="1"/>
</dbReference>
<dbReference type="EC" id="4.6.1.13" evidence="2"/>
<name>A0ABT9MK35_9ACTN</name>
<reference evidence="8 9" key="1">
    <citation type="submission" date="2023-07" db="EMBL/GenBank/DDBJ databases">
        <title>Sequencing the genomes of 1000 actinobacteria strains.</title>
        <authorList>
            <person name="Klenk H.-P."/>
        </authorList>
    </citation>
    <scope>NUCLEOTIDE SEQUENCE [LARGE SCALE GENOMIC DNA]</scope>
    <source>
        <strain evidence="8 9">DSM 44710</strain>
    </source>
</reference>
<evidence type="ECO:0000313" key="8">
    <source>
        <dbReference type="EMBL" id="MDP9791777.1"/>
    </source>
</evidence>
<evidence type="ECO:0000259" key="7">
    <source>
        <dbReference type="SMART" id="SM00148"/>
    </source>
</evidence>
<feature type="chain" id="PRO_5046982011" description="1-phosphatidylinositol phosphodiesterase" evidence="6">
    <location>
        <begin position="29"/>
        <end position="336"/>
    </location>
</feature>
<evidence type="ECO:0000256" key="5">
    <source>
        <dbReference type="ARBA" id="ARBA00030782"/>
    </source>
</evidence>
<dbReference type="GO" id="GO:0004436">
    <property type="term" value="F:phosphatidylinositol diacylglycerol-lyase activity"/>
    <property type="evidence" value="ECO:0007669"/>
    <property type="project" value="UniProtKB-EC"/>
</dbReference>